<dbReference type="Pfam" id="PF05635">
    <property type="entry name" value="23S_rRNA_IVP"/>
    <property type="match status" value="1"/>
</dbReference>
<dbReference type="InterPro" id="IPR012657">
    <property type="entry name" value="23S_rRNA-intervening_sequence"/>
</dbReference>
<dbReference type="InterPro" id="IPR036583">
    <property type="entry name" value="23S_rRNA_IVS_sf"/>
</dbReference>
<dbReference type="EMBL" id="SBLB01000004">
    <property type="protein sequence ID" value="RYC69162.1"/>
    <property type="molecule type" value="Genomic_DNA"/>
</dbReference>
<gene>
    <name evidence="1" type="ORF">EQG79_17345</name>
</gene>
<comment type="caution">
    <text evidence="1">The sequence shown here is derived from an EMBL/GenBank/DDBJ whole genome shotgun (WGS) entry which is preliminary data.</text>
</comment>
<dbReference type="Gene3D" id="1.20.1440.60">
    <property type="entry name" value="23S rRNA-intervening sequence"/>
    <property type="match status" value="1"/>
</dbReference>
<proteinExistence type="predicted"/>
<dbReference type="NCBIfam" id="TIGR02436">
    <property type="entry name" value="four helix bundle protein"/>
    <property type="match status" value="1"/>
</dbReference>
<evidence type="ECO:0000313" key="1">
    <source>
        <dbReference type="EMBL" id="RYC69162.1"/>
    </source>
</evidence>
<dbReference type="SUPFAM" id="SSF158446">
    <property type="entry name" value="IVS-encoded protein-like"/>
    <property type="match status" value="1"/>
</dbReference>
<dbReference type="AlphaFoldDB" id="A0A4Q2UKJ0"/>
<keyword evidence="2" id="KW-1185">Reference proteome</keyword>
<dbReference type="PIRSF" id="PIRSF035652">
    <property type="entry name" value="CHP02436"/>
    <property type="match status" value="1"/>
</dbReference>
<protein>
    <submittedName>
        <fullName evidence="1">Four helix bundle protein</fullName>
    </submittedName>
</protein>
<dbReference type="Proteomes" id="UP000290407">
    <property type="component" value="Unassembled WGS sequence"/>
</dbReference>
<organism evidence="1 2">
    <name type="scientific">Spirosoma sordidisoli</name>
    <dbReference type="NCBI Taxonomy" id="2502893"/>
    <lineage>
        <taxon>Bacteria</taxon>
        <taxon>Pseudomonadati</taxon>
        <taxon>Bacteroidota</taxon>
        <taxon>Cytophagia</taxon>
        <taxon>Cytophagales</taxon>
        <taxon>Cytophagaceae</taxon>
        <taxon>Spirosoma</taxon>
    </lineage>
</organism>
<name>A0A4Q2UKJ0_9BACT</name>
<sequence length="144" mass="16436">MDSDMEESTEFGGSFWVSETNSAYVSKPNPVLEKSFAFAVRILNFHKWLSKHHPDISPLAKQILRSGTSIGANLEEADSAYSKREFAVKVGLSLKESRETKYWLRLLYATDYIDSEMFSSLCSDNDELMRLLNAILKTTRENLK</sequence>
<reference evidence="1 2" key="1">
    <citation type="submission" date="2019-01" db="EMBL/GenBank/DDBJ databases">
        <title>Spirosoma flava sp. nov., a propanil-degrading bacterium isolated from herbicide-contaminated soil.</title>
        <authorList>
            <person name="Zhang L."/>
            <person name="Jiang J.-D."/>
        </authorList>
    </citation>
    <scope>NUCLEOTIDE SEQUENCE [LARGE SCALE GENOMIC DNA]</scope>
    <source>
        <strain evidence="1 2">TY50</strain>
    </source>
</reference>
<accession>A0A4Q2UKJ0</accession>
<dbReference type="PANTHER" id="PTHR38471:SF2">
    <property type="entry name" value="FOUR HELIX BUNDLE PROTEIN"/>
    <property type="match status" value="1"/>
</dbReference>
<evidence type="ECO:0000313" key="2">
    <source>
        <dbReference type="Proteomes" id="UP000290407"/>
    </source>
</evidence>
<dbReference type="PANTHER" id="PTHR38471">
    <property type="entry name" value="FOUR HELIX BUNDLE PROTEIN"/>
    <property type="match status" value="1"/>
</dbReference>